<protein>
    <submittedName>
        <fullName evidence="1">Uncharacterized protein</fullName>
    </submittedName>
</protein>
<sequence>MDAGLLVGRGPGRVGLGAGRLEDEVGLVVLGEQPLGALGGGLQADALGALQAVRLGIDTDHVRRLDVLALAEQLEHQVGTDVAGTHNRCGVLLRHEMVLRVRGQAPSSVLLTPASGRRTRRRPYVDVRSRVASEVGLGCCPCGR</sequence>
<organism evidence="1">
    <name type="scientific">bioreactor metagenome</name>
    <dbReference type="NCBI Taxonomy" id="1076179"/>
    <lineage>
        <taxon>unclassified sequences</taxon>
        <taxon>metagenomes</taxon>
        <taxon>ecological metagenomes</taxon>
    </lineage>
</organism>
<dbReference type="AlphaFoldDB" id="A0A645F723"/>
<evidence type="ECO:0000313" key="1">
    <source>
        <dbReference type="EMBL" id="MPN09456.1"/>
    </source>
</evidence>
<gene>
    <name evidence="1" type="ORF">SDC9_156746</name>
</gene>
<proteinExistence type="predicted"/>
<reference evidence="1" key="1">
    <citation type="submission" date="2019-08" db="EMBL/GenBank/DDBJ databases">
        <authorList>
            <person name="Kucharzyk K."/>
            <person name="Murdoch R.W."/>
            <person name="Higgins S."/>
            <person name="Loffler F."/>
        </authorList>
    </citation>
    <scope>NUCLEOTIDE SEQUENCE</scope>
</reference>
<accession>A0A645F723</accession>
<comment type="caution">
    <text evidence="1">The sequence shown here is derived from an EMBL/GenBank/DDBJ whole genome shotgun (WGS) entry which is preliminary data.</text>
</comment>
<dbReference type="EMBL" id="VSSQ01055563">
    <property type="protein sequence ID" value="MPN09456.1"/>
    <property type="molecule type" value="Genomic_DNA"/>
</dbReference>
<name>A0A645F723_9ZZZZ</name>